<evidence type="ECO:0000313" key="1">
    <source>
        <dbReference type="EMBL" id="HIQ65206.1"/>
    </source>
</evidence>
<dbReference type="Proteomes" id="UP000886725">
    <property type="component" value="Unassembled WGS sequence"/>
</dbReference>
<protein>
    <submittedName>
        <fullName evidence="1">Uncharacterized protein</fullName>
    </submittedName>
</protein>
<comment type="caution">
    <text evidence="1">The sequence shown here is derived from an EMBL/GenBank/DDBJ whole genome shotgun (WGS) entry which is preliminary data.</text>
</comment>
<accession>A0A9D0Z1A1</accession>
<dbReference type="AlphaFoldDB" id="A0A9D0Z1A1"/>
<gene>
    <name evidence="1" type="ORF">IAC85_05655</name>
</gene>
<dbReference type="EMBL" id="DVFU01000108">
    <property type="protein sequence ID" value="HIQ65206.1"/>
    <property type="molecule type" value="Genomic_DNA"/>
</dbReference>
<proteinExistence type="predicted"/>
<reference evidence="1" key="1">
    <citation type="submission" date="2020-10" db="EMBL/GenBank/DDBJ databases">
        <authorList>
            <person name="Gilroy R."/>
        </authorList>
    </citation>
    <scope>NUCLEOTIDE SEQUENCE</scope>
    <source>
        <strain evidence="1">CHK165-10780</strain>
    </source>
</reference>
<name>A0A9D0Z1A1_9FIRM</name>
<organism evidence="1 2">
    <name type="scientific">Candidatus Faecenecus gallistercoris</name>
    <dbReference type="NCBI Taxonomy" id="2840793"/>
    <lineage>
        <taxon>Bacteria</taxon>
        <taxon>Bacillati</taxon>
        <taxon>Bacillota</taxon>
        <taxon>Bacillota incertae sedis</taxon>
        <taxon>Candidatus Faecenecus</taxon>
    </lineage>
</organism>
<evidence type="ECO:0000313" key="2">
    <source>
        <dbReference type="Proteomes" id="UP000886725"/>
    </source>
</evidence>
<reference evidence="1" key="2">
    <citation type="journal article" date="2021" name="PeerJ">
        <title>Extensive microbial diversity within the chicken gut microbiome revealed by metagenomics and culture.</title>
        <authorList>
            <person name="Gilroy R."/>
            <person name="Ravi A."/>
            <person name="Getino M."/>
            <person name="Pursley I."/>
            <person name="Horton D.L."/>
            <person name="Alikhan N.F."/>
            <person name="Baker D."/>
            <person name="Gharbi K."/>
            <person name="Hall N."/>
            <person name="Watson M."/>
            <person name="Adriaenssens E.M."/>
            <person name="Foster-Nyarko E."/>
            <person name="Jarju S."/>
            <person name="Secka A."/>
            <person name="Antonio M."/>
            <person name="Oren A."/>
            <person name="Chaudhuri R.R."/>
            <person name="La Ragione R."/>
            <person name="Hildebrand F."/>
            <person name="Pallen M.J."/>
        </authorList>
    </citation>
    <scope>NUCLEOTIDE SEQUENCE</scope>
    <source>
        <strain evidence="1">CHK165-10780</strain>
    </source>
</reference>
<sequence>MNEILDVFYNDFIKEAATGRIDCNMFYNILFATNILRDGKVEVLTTAKTNYQNVMVPTLEIKNEREWNDLLIKYVEQAIDFYDSKDFEDVDNIPKSIMARLFANMTLEDFKEPERFLKKRIAFLEDDTILSFPNDLGYVSTLDANLRLVVKKERIQEETPYALHFYLENPENPNDVFHFPYVRVGIENDTAYIYAIQRKIENGNTPFVKKVSRQIRKTGEGIDLKQEPDDFSNVKDITDSFLCALTLSLGVLDCLGIRDVSLETFLIERWNAKEIFYDMVNEHTKDDEKRRENSEIHDRIQTNMSDKLIRTMRRMTRHTNRITITAEPFDGTSALHAKIDRDQNAWNNSLLQELYESRAKVTTKQR</sequence>